<feature type="region of interest" description="Disordered" evidence="6">
    <location>
        <begin position="29"/>
        <end position="71"/>
    </location>
</feature>
<feature type="compositionally biased region" description="Polar residues" evidence="6">
    <location>
        <begin position="588"/>
        <end position="598"/>
    </location>
</feature>
<evidence type="ECO:0000256" key="6">
    <source>
        <dbReference type="SAM" id="MobiDB-lite"/>
    </source>
</evidence>
<evidence type="ECO:0008006" key="10">
    <source>
        <dbReference type="Google" id="ProtNLM"/>
    </source>
</evidence>
<accession>A0A077WPB6</accession>
<feature type="compositionally biased region" description="Basic and acidic residues" evidence="6">
    <location>
        <begin position="1059"/>
        <end position="1073"/>
    </location>
</feature>
<feature type="region of interest" description="Disordered" evidence="6">
    <location>
        <begin position="982"/>
        <end position="1017"/>
    </location>
</feature>
<feature type="compositionally biased region" description="Basic and acidic residues" evidence="6">
    <location>
        <begin position="883"/>
        <end position="905"/>
    </location>
</feature>
<feature type="compositionally biased region" description="Basic and acidic residues" evidence="6">
    <location>
        <begin position="851"/>
        <end position="873"/>
    </location>
</feature>
<feature type="domain" description="NuBaID C-terminal" evidence="8">
    <location>
        <begin position="255"/>
        <end position="310"/>
    </location>
</feature>
<protein>
    <recommendedName>
        <fullName evidence="10">C3HC-type domain-containing protein</fullName>
    </recommendedName>
</protein>
<feature type="domain" description="C3HC-type" evidence="7">
    <location>
        <begin position="75"/>
        <end position="208"/>
    </location>
</feature>
<sequence>MDTTSDLLKVCKETREIVANILKGKKQLKRTVEETADSSLPSDAQLPDKRSRNSYNTQPSDNENENDQMHLGPAYDRTKFYERLETFADAYIENKRPLTAIQCAMHGFVDTHQLEGPNHDIAKLECVDCQGTNYVIDISNIDEHSVRLNQVVEKYTSGLYTFHRDGCFWKTNACPATIYSFPKLSTLEALDMVRQSGHEWLQSGVQLPKIIHPLNSRQSTQLDFLIRDFQNPADRYKFTITLPSDLSDAVGTSYLLPVFGWHYAEPNSIKCMDCFRKKNLHELAALEDPFNVIKEHRDYCPWVNSNNAHVESPQATPFKGQLCGYQWMLAALDLEYTLLLRMQEDSPVYQASREQWFIDEQKRMQKLRETLDREFTVFSQQPESQPPADEHALPTIAVTDEGGEQQHVEKQPTVPEEPSTTAEQQQHQEVTTPVDTTQPPPSPGKQDDDDLGEYLESENEVEEEEVKEPAVTTTPVPDDREEEIAKQQGFEDEEELDESLLEEVGDVPEPEQADEAEKLVDTTAVTEEQVDKMDVDEQESTAADTTLHLDTLDHDMAEAATETEAAEAEQVIETTPSSVAEKEEGEVTSVNEEPTIQEDTAAAAIDKEQAEESTATPLDVATETVDESEQQVTHVMDAPATTTSESENQLQPEQVPTQPTETASTDEITAMEQETTAEEALIETPKDVLPDDSESGLQTAAQDQTLSAEDELKEFAESPLPTTVEEKQELDQPDTNTATQDEEAETRVPVSENDQEKEHEDVTVDSAPQNENVQEETVVEMKEATGSTAEAPQQNQDDLLLEDDQQKEEAKEALDVESAQEDNISTPMDVYIEEESGDVTESAPATSAADSHVETHAEKVADKDESIVDKQDESLVNNEEESTVDKEDGTLVESKEETVEEKVDESIVQDNEESLATKEDGMIEEKQDESLATKEDEMIEEKQDESLATKEDEMIEEKQVESLVDKDTLNIENELITEKSQQVVEQQPIVEEPSVKDNDVEAPANVSETPDDYNDAQHTVPTVTVIENEDDQGVVPVGNAMDELHAKQTQAIDTSTHVQKQEITHDDQQKDQQDTNVQFGDADQEQGSQDNLSNSVDAGEKGDAMDEVEVEVHEVPDSVEDKEMVKEDIDKEGTSSVEREETGVAKEEDQDQMEL</sequence>
<dbReference type="EMBL" id="LK023328">
    <property type="protein sequence ID" value="CDS08968.1"/>
    <property type="molecule type" value="Genomic_DNA"/>
</dbReference>
<evidence type="ECO:0000259" key="7">
    <source>
        <dbReference type="Pfam" id="PF07967"/>
    </source>
</evidence>
<evidence type="ECO:0000256" key="5">
    <source>
        <dbReference type="ARBA" id="ARBA00023242"/>
    </source>
</evidence>
<feature type="compositionally biased region" description="Polar residues" evidence="6">
    <location>
        <begin position="1047"/>
        <end position="1058"/>
    </location>
</feature>
<feature type="compositionally biased region" description="Polar residues" evidence="6">
    <location>
        <begin position="695"/>
        <end position="707"/>
    </location>
</feature>
<dbReference type="Pfam" id="PF07967">
    <property type="entry name" value="zf-C3HC"/>
    <property type="match status" value="1"/>
</dbReference>
<feature type="compositionally biased region" description="Polar residues" evidence="6">
    <location>
        <begin position="640"/>
        <end position="666"/>
    </location>
</feature>
<dbReference type="InterPro" id="IPR012935">
    <property type="entry name" value="NuBaID_N"/>
</dbReference>
<name>A0A077WPB6_9FUNG</name>
<keyword evidence="3" id="KW-0863">Zinc-finger</keyword>
<organism evidence="9">
    <name type="scientific">Lichtheimia ramosa</name>
    <dbReference type="NCBI Taxonomy" id="688394"/>
    <lineage>
        <taxon>Eukaryota</taxon>
        <taxon>Fungi</taxon>
        <taxon>Fungi incertae sedis</taxon>
        <taxon>Mucoromycota</taxon>
        <taxon>Mucoromycotina</taxon>
        <taxon>Mucoromycetes</taxon>
        <taxon>Mucorales</taxon>
        <taxon>Lichtheimiaceae</taxon>
        <taxon>Lichtheimia</taxon>
    </lineage>
</organism>
<evidence type="ECO:0000313" key="9">
    <source>
        <dbReference type="EMBL" id="CDS08968.1"/>
    </source>
</evidence>
<feature type="compositionally biased region" description="Polar residues" evidence="6">
    <location>
        <begin position="418"/>
        <end position="430"/>
    </location>
</feature>
<gene>
    <name evidence="9" type="ORF">LRAMOSA10328</name>
</gene>
<feature type="compositionally biased region" description="Acidic residues" evidence="6">
    <location>
        <begin position="447"/>
        <end position="466"/>
    </location>
</feature>
<evidence type="ECO:0000256" key="2">
    <source>
        <dbReference type="ARBA" id="ARBA00022723"/>
    </source>
</evidence>
<dbReference type="GO" id="GO:0005634">
    <property type="term" value="C:nucleus"/>
    <property type="evidence" value="ECO:0007669"/>
    <property type="project" value="UniProtKB-SubCell"/>
</dbReference>
<evidence type="ECO:0000256" key="1">
    <source>
        <dbReference type="ARBA" id="ARBA00004123"/>
    </source>
</evidence>
<evidence type="ECO:0000259" key="8">
    <source>
        <dbReference type="Pfam" id="PF08600"/>
    </source>
</evidence>
<dbReference type="PANTHER" id="PTHR15835:SF6">
    <property type="entry name" value="ZINC FINGER C3HC-TYPE PROTEIN 1"/>
    <property type="match status" value="1"/>
</dbReference>
<feature type="compositionally biased region" description="Basic and acidic residues" evidence="6">
    <location>
        <begin position="1098"/>
        <end position="1147"/>
    </location>
</feature>
<feature type="compositionally biased region" description="Polar residues" evidence="6">
    <location>
        <begin position="1085"/>
        <end position="1096"/>
    </location>
</feature>
<feature type="compositionally biased region" description="Low complexity" evidence="6">
    <location>
        <begin position="982"/>
        <end position="992"/>
    </location>
</feature>
<evidence type="ECO:0000256" key="3">
    <source>
        <dbReference type="ARBA" id="ARBA00022771"/>
    </source>
</evidence>
<keyword evidence="4" id="KW-0862">Zinc</keyword>
<dbReference type="PANTHER" id="PTHR15835">
    <property type="entry name" value="NUCLEAR-INTERACTING PARTNER OF ALK"/>
    <property type="match status" value="1"/>
</dbReference>
<dbReference type="GO" id="GO:0008270">
    <property type="term" value="F:zinc ion binding"/>
    <property type="evidence" value="ECO:0007669"/>
    <property type="project" value="UniProtKB-KW"/>
</dbReference>
<keyword evidence="2" id="KW-0479">Metal-binding</keyword>
<dbReference type="InterPro" id="IPR013909">
    <property type="entry name" value="NuBaID_C"/>
</dbReference>
<feature type="region of interest" description="Disordered" evidence="6">
    <location>
        <begin position="402"/>
        <end position="953"/>
    </location>
</feature>
<dbReference type="AlphaFoldDB" id="A0A077WPB6"/>
<dbReference type="Pfam" id="PF08600">
    <property type="entry name" value="NuBaID_C"/>
    <property type="match status" value="1"/>
</dbReference>
<feature type="compositionally biased region" description="Acidic residues" evidence="6">
    <location>
        <begin position="490"/>
        <end position="514"/>
    </location>
</feature>
<dbReference type="OrthoDB" id="2592092at2759"/>
<feature type="compositionally biased region" description="Basic and acidic residues" evidence="6">
    <location>
        <begin position="915"/>
        <end position="953"/>
    </location>
</feature>
<comment type="subcellular location">
    <subcellularLocation>
        <location evidence="1">Nucleus</location>
    </subcellularLocation>
</comment>
<proteinExistence type="predicted"/>
<reference evidence="9" key="1">
    <citation type="journal article" date="2014" name="Genome Announc.">
        <title>De novo whole-genome sequence and genome annotation of Lichtheimia ramosa.</title>
        <authorList>
            <person name="Linde J."/>
            <person name="Schwartze V."/>
            <person name="Binder U."/>
            <person name="Lass-Florl C."/>
            <person name="Voigt K."/>
            <person name="Horn F."/>
        </authorList>
    </citation>
    <scope>NUCLEOTIDE SEQUENCE</scope>
    <source>
        <strain evidence="9">JMRC FSU:6197</strain>
    </source>
</reference>
<keyword evidence="5" id="KW-0539">Nucleus</keyword>
<evidence type="ECO:0000256" key="4">
    <source>
        <dbReference type="ARBA" id="ARBA00022833"/>
    </source>
</evidence>
<feature type="region of interest" description="Disordered" evidence="6">
    <location>
        <begin position="1042"/>
        <end position="1155"/>
    </location>
</feature>